<feature type="domain" description="PAS" evidence="6">
    <location>
        <begin position="427"/>
        <end position="497"/>
    </location>
</feature>
<dbReference type="Gene3D" id="3.30.450.40">
    <property type="match status" value="2"/>
</dbReference>
<gene>
    <name evidence="9" type="ORF">AB0759_13155</name>
</gene>
<dbReference type="InterPro" id="IPR052155">
    <property type="entry name" value="Biofilm_reg_signaling"/>
</dbReference>
<feature type="coiled-coil region" evidence="4">
    <location>
        <begin position="32"/>
        <end position="59"/>
    </location>
</feature>
<dbReference type="PANTHER" id="PTHR44757">
    <property type="entry name" value="DIGUANYLATE CYCLASE DGCP"/>
    <property type="match status" value="1"/>
</dbReference>
<dbReference type="Pfam" id="PF13426">
    <property type="entry name" value="PAS_9"/>
    <property type="match status" value="3"/>
</dbReference>
<protein>
    <submittedName>
        <fullName evidence="9">PAS domain S-box protein</fullName>
    </submittedName>
</protein>
<dbReference type="InterPro" id="IPR011006">
    <property type="entry name" value="CheY-like_superfamily"/>
</dbReference>
<dbReference type="Pfam" id="PF08448">
    <property type="entry name" value="PAS_4"/>
    <property type="match status" value="1"/>
</dbReference>
<keyword evidence="10" id="KW-1185">Reference proteome</keyword>
<accession>A0ABW8WKP2</accession>
<dbReference type="SMART" id="SM00065">
    <property type="entry name" value="GAF"/>
    <property type="match status" value="2"/>
</dbReference>
<dbReference type="SMART" id="SM00091">
    <property type="entry name" value="PAS"/>
    <property type="match status" value="4"/>
</dbReference>
<dbReference type="InterPro" id="IPR029787">
    <property type="entry name" value="Nucleotide_cyclase"/>
</dbReference>
<dbReference type="InterPro" id="IPR000014">
    <property type="entry name" value="PAS"/>
</dbReference>
<dbReference type="Gene3D" id="3.30.70.270">
    <property type="match status" value="1"/>
</dbReference>
<dbReference type="NCBIfam" id="TIGR00229">
    <property type="entry name" value="sensory_box"/>
    <property type="match status" value="4"/>
</dbReference>
<dbReference type="NCBIfam" id="TIGR00254">
    <property type="entry name" value="GGDEF"/>
    <property type="match status" value="1"/>
</dbReference>
<dbReference type="PROSITE" id="PS50110">
    <property type="entry name" value="RESPONSE_REGULATORY"/>
    <property type="match status" value="1"/>
</dbReference>
<feature type="domain" description="PAC" evidence="7">
    <location>
        <begin position="500"/>
        <end position="551"/>
    </location>
</feature>
<dbReference type="SUPFAM" id="SSF55073">
    <property type="entry name" value="Nucleotide cyclase"/>
    <property type="match status" value="1"/>
</dbReference>
<dbReference type="PANTHER" id="PTHR44757:SF2">
    <property type="entry name" value="BIOFILM ARCHITECTURE MAINTENANCE PROTEIN MBAA"/>
    <property type="match status" value="1"/>
</dbReference>
<feature type="domain" description="PAS" evidence="6">
    <location>
        <begin position="174"/>
        <end position="231"/>
    </location>
</feature>
<dbReference type="PROSITE" id="PS50112">
    <property type="entry name" value="PAS"/>
    <property type="match status" value="3"/>
</dbReference>
<dbReference type="PROSITE" id="PS50113">
    <property type="entry name" value="PAC"/>
    <property type="match status" value="2"/>
</dbReference>
<dbReference type="PROSITE" id="PS50887">
    <property type="entry name" value="GGDEF"/>
    <property type="match status" value="1"/>
</dbReference>
<proteinExistence type="predicted"/>
<evidence type="ECO:0000256" key="2">
    <source>
        <dbReference type="ARBA" id="ARBA00022777"/>
    </source>
</evidence>
<dbReference type="Proteomes" id="UP001628874">
    <property type="component" value="Unassembled WGS sequence"/>
</dbReference>
<evidence type="ECO:0000259" key="6">
    <source>
        <dbReference type="PROSITE" id="PS50112"/>
    </source>
</evidence>
<dbReference type="Gene3D" id="3.40.50.2300">
    <property type="match status" value="1"/>
</dbReference>
<name>A0ABW8WKP2_9CYAN</name>
<reference evidence="9 10" key="1">
    <citation type="submission" date="2024-07" db="EMBL/GenBank/DDBJ databases">
        <authorList>
            <person name="Tripathy S."/>
        </authorList>
    </citation>
    <scope>NUCLEOTIDE SEQUENCE [LARGE SCALE GENOMIC DNA]</scope>
    <source>
        <strain evidence="9 10">VB-61278_2</strain>
    </source>
</reference>
<sequence length="1199" mass="135171">MNSFVIQCSQELEPCLCNLEKLTEQKVNILLVDNSVANLLLLEEKLNQLEQNLVKALSGEKVLSQIIEQEFAVILINVQIEEMNGFETAELIRKNPKNQQTPIIFLSTFAANEQMVLKGYEVGAVDYVCMETQTEILLAKITFFVNLFKKNLQLNYVNKELQTKLKESLLREQRLQKQVEIIDLVQEAIIIRDGDGMITFWNCGAEKIYGFSQQEAVGKEFSSLLKVRFPKPLPELHNCLFECGKWEGELIHSQKNGTEILVASYWVLQQNNRGETEIVEINRNITKYKQTEEALLTAGIRLAGILDNASDAILSVESSHKIVLFSKEAEKVFGYTTSEILGQTLDLLIPKHLPNGDSQYLFTSYNSNTANRNLGERREMTGCRKNGAFFPIEVSISPLELVSSNAFTVILRDLTELKATEAALRRTEAQFQAFMNHIPPLSWITDGEGQLVYCNKSFERWYQRSTWEIIGKTIFDFNPPHLAQQHLEHIQHVLQTGQVLEVNESAMSSDGTLSEFLVYKFPMFDIDEQLLVGGVAVDITERKQAEADLQIRNQELLTLYKLSEVALRTNSLKLAAQDAVTEISHATGFPKVTIELYDPASQMMRFVGTTGVASLAACDTLEVPVERTLSGTVVLTGKPMIKIFNSHEIESSQIRIYDSHQTIGQLNIRTFVCQPMIVNQQVIGVLTLAHPERVQLDASFLRLLTSLANFVASLVERKQAEIALHESEELYRQMFQTNLAIKLLIERDTGVIVDANPAACRFYGYSLKHLKQMMITDINVLPAEQVFSLMQQYLFNQQSYFQFRHKLASGEIRDVEIYSCPVTRQGKTLLYSVVHDISALKQAKRDLEQANFKLNSWVEELEIRNREIALLSQLSDILQACLSIDEAHQALARLVQPLFPDVSGAVFVLNNSENLLEAVATWGEVNETTELVFAPGKCWGLRRGRSHLADRTTESILCQHRKKDCCESSTSIESLCIPMMAQGEALGVLYLSSNQPDKLTEAKQQFAITAAEHIALGLANLQLHEALQQQSIRDPLTGLFNRRYLEESLEREISRADRKQQSVGIIMLDIDNFKRFNDTFGQNSGDNVLQELAKFLEKNIRGGDIACRYGGEEIVLILPEASLDATKKRAEQIREDVKHLYCHNRYHSLTTITISLGVAVFPDDGLTGEAIIAAANTALYHAKQEGRDRVVTATDLSVD</sequence>
<evidence type="ECO:0000256" key="4">
    <source>
        <dbReference type="SAM" id="Coils"/>
    </source>
</evidence>
<dbReference type="CDD" id="cd01949">
    <property type="entry name" value="GGDEF"/>
    <property type="match status" value="1"/>
</dbReference>
<dbReference type="Pfam" id="PF00990">
    <property type="entry name" value="GGDEF"/>
    <property type="match status" value="1"/>
</dbReference>
<dbReference type="InterPro" id="IPR043128">
    <property type="entry name" value="Rev_trsase/Diguanyl_cyclase"/>
</dbReference>
<evidence type="ECO:0000313" key="10">
    <source>
        <dbReference type="Proteomes" id="UP001628874"/>
    </source>
</evidence>
<dbReference type="InterPro" id="IPR003018">
    <property type="entry name" value="GAF"/>
</dbReference>
<dbReference type="Pfam" id="PF13492">
    <property type="entry name" value="GAF_3"/>
    <property type="match status" value="1"/>
</dbReference>
<feature type="domain" description="GGDEF" evidence="8">
    <location>
        <begin position="1061"/>
        <end position="1195"/>
    </location>
</feature>
<dbReference type="Pfam" id="PF00072">
    <property type="entry name" value="Response_reg"/>
    <property type="match status" value="1"/>
</dbReference>
<dbReference type="InterPro" id="IPR035965">
    <property type="entry name" value="PAS-like_dom_sf"/>
</dbReference>
<evidence type="ECO:0000256" key="1">
    <source>
        <dbReference type="ARBA" id="ARBA00022679"/>
    </source>
</evidence>
<evidence type="ECO:0000259" key="7">
    <source>
        <dbReference type="PROSITE" id="PS50113"/>
    </source>
</evidence>
<dbReference type="Pfam" id="PF13185">
    <property type="entry name" value="GAF_2"/>
    <property type="match status" value="1"/>
</dbReference>
<keyword evidence="1" id="KW-0808">Transferase</keyword>
<dbReference type="InterPro" id="IPR000160">
    <property type="entry name" value="GGDEF_dom"/>
</dbReference>
<dbReference type="EMBL" id="JBFQGM010000004">
    <property type="protein sequence ID" value="MFL9461575.1"/>
    <property type="molecule type" value="Genomic_DNA"/>
</dbReference>
<feature type="domain" description="PAS" evidence="6">
    <location>
        <begin position="298"/>
        <end position="351"/>
    </location>
</feature>
<dbReference type="Gene3D" id="3.30.450.20">
    <property type="entry name" value="PAS domain"/>
    <property type="match status" value="4"/>
</dbReference>
<evidence type="ECO:0000259" key="8">
    <source>
        <dbReference type="PROSITE" id="PS50887"/>
    </source>
</evidence>
<dbReference type="SUPFAM" id="SSF52172">
    <property type="entry name" value="CheY-like"/>
    <property type="match status" value="1"/>
</dbReference>
<feature type="domain" description="PAC" evidence="7">
    <location>
        <begin position="376"/>
        <end position="426"/>
    </location>
</feature>
<organism evidence="9 10">
    <name type="scientific">Scytonema tolypothrichoides VB-61278_2</name>
    <dbReference type="NCBI Taxonomy" id="3232314"/>
    <lineage>
        <taxon>Bacteria</taxon>
        <taxon>Bacillati</taxon>
        <taxon>Cyanobacteriota</taxon>
        <taxon>Cyanophyceae</taxon>
        <taxon>Nostocales</taxon>
        <taxon>Scytonemataceae</taxon>
        <taxon>Scytonema</taxon>
    </lineage>
</organism>
<dbReference type="SUPFAM" id="SSF55785">
    <property type="entry name" value="PYP-like sensor domain (PAS domain)"/>
    <property type="match status" value="4"/>
</dbReference>
<dbReference type="RefSeq" id="WP_408019810.1">
    <property type="nucleotide sequence ID" value="NZ_JBFQGM010000004.1"/>
</dbReference>
<dbReference type="InterPro" id="IPR000700">
    <property type="entry name" value="PAS-assoc_C"/>
</dbReference>
<keyword evidence="4" id="KW-0175">Coiled coil</keyword>
<evidence type="ECO:0000313" key="9">
    <source>
        <dbReference type="EMBL" id="MFL9461575.1"/>
    </source>
</evidence>
<evidence type="ECO:0000256" key="3">
    <source>
        <dbReference type="PROSITE-ProRule" id="PRU00169"/>
    </source>
</evidence>
<dbReference type="InterPro" id="IPR001789">
    <property type="entry name" value="Sig_transdc_resp-reg_receiver"/>
</dbReference>
<feature type="domain" description="Response regulatory" evidence="5">
    <location>
        <begin position="28"/>
        <end position="145"/>
    </location>
</feature>
<comment type="caution">
    <text evidence="3">Lacks conserved residue(s) required for the propagation of feature annotation.</text>
</comment>
<comment type="caution">
    <text evidence="9">The sequence shown here is derived from an EMBL/GenBank/DDBJ whole genome shotgun (WGS) entry which is preliminary data.</text>
</comment>
<evidence type="ECO:0000259" key="5">
    <source>
        <dbReference type="PROSITE" id="PS50110"/>
    </source>
</evidence>
<dbReference type="SMART" id="SM00267">
    <property type="entry name" value="GGDEF"/>
    <property type="match status" value="1"/>
</dbReference>
<dbReference type="InterPro" id="IPR013656">
    <property type="entry name" value="PAS_4"/>
</dbReference>
<dbReference type="SUPFAM" id="SSF55781">
    <property type="entry name" value="GAF domain-like"/>
    <property type="match status" value="2"/>
</dbReference>
<keyword evidence="2" id="KW-0418">Kinase</keyword>
<dbReference type="SMART" id="SM00448">
    <property type="entry name" value="REC"/>
    <property type="match status" value="1"/>
</dbReference>
<dbReference type="InterPro" id="IPR029016">
    <property type="entry name" value="GAF-like_dom_sf"/>
</dbReference>
<dbReference type="CDD" id="cd00130">
    <property type="entry name" value="PAS"/>
    <property type="match status" value="4"/>
</dbReference>